<dbReference type="OrthoDB" id="2158884at2759"/>
<reference evidence="8" key="1">
    <citation type="submission" date="2016-10" db="EMBL/GenBank/DDBJ databases">
        <authorList>
            <person name="Benchimol M."/>
            <person name="Almeida L.G."/>
            <person name="Vasconcelos A.T."/>
            <person name="Perreira-Neves A."/>
            <person name="Rosa I.A."/>
            <person name="Tasca T."/>
            <person name="Bogo M.R."/>
            <person name="de Souza W."/>
        </authorList>
    </citation>
    <scope>NUCLEOTIDE SEQUENCE [LARGE SCALE GENOMIC DNA]</scope>
    <source>
        <strain evidence="8">K</strain>
    </source>
</reference>
<keyword evidence="3 6" id="KW-0547">Nucleotide-binding</keyword>
<dbReference type="InterPro" id="IPR000719">
    <property type="entry name" value="Prot_kinase_dom"/>
</dbReference>
<dbReference type="PANTHER" id="PTHR24055">
    <property type="entry name" value="MITOGEN-ACTIVATED PROTEIN KINASE"/>
    <property type="match status" value="1"/>
</dbReference>
<dbReference type="GO" id="GO:0005524">
    <property type="term" value="F:ATP binding"/>
    <property type="evidence" value="ECO:0007669"/>
    <property type="project" value="UniProtKB-UniRule"/>
</dbReference>
<evidence type="ECO:0000313" key="8">
    <source>
        <dbReference type="EMBL" id="OHS94154.1"/>
    </source>
</evidence>
<organism evidence="8 9">
    <name type="scientific">Tritrichomonas foetus</name>
    <dbReference type="NCBI Taxonomy" id="1144522"/>
    <lineage>
        <taxon>Eukaryota</taxon>
        <taxon>Metamonada</taxon>
        <taxon>Parabasalia</taxon>
        <taxon>Tritrichomonadida</taxon>
        <taxon>Tritrichomonadidae</taxon>
        <taxon>Tritrichomonas</taxon>
    </lineage>
</organism>
<feature type="domain" description="Protein kinase" evidence="7">
    <location>
        <begin position="55"/>
        <end position="341"/>
    </location>
</feature>
<evidence type="ECO:0000256" key="2">
    <source>
        <dbReference type="ARBA" id="ARBA00022679"/>
    </source>
</evidence>
<dbReference type="EMBL" id="MLAK01001343">
    <property type="protein sequence ID" value="OHS94154.1"/>
    <property type="molecule type" value="Genomic_DNA"/>
</dbReference>
<dbReference type="Gene3D" id="1.10.510.10">
    <property type="entry name" value="Transferase(Phosphotransferase) domain 1"/>
    <property type="match status" value="1"/>
</dbReference>
<evidence type="ECO:0000256" key="6">
    <source>
        <dbReference type="PROSITE-ProRule" id="PRU10141"/>
    </source>
</evidence>
<dbReference type="RefSeq" id="XP_068347291.1">
    <property type="nucleotide sequence ID" value="XM_068512764.1"/>
</dbReference>
<sequence length="667" mass="74385">MTLVNSFLENRNYIQKVSKLVTSNIIPSQIEKKKFFKNFEKNSPNMSAQSFGPDLQVISKLGEGSFAEVFKVKSKETGKIFAIKRLKKRYRSVDEVNHLPEIYALKALQGHPNVIKLENLIYSNQSGYVAMVFEVMDCNVYELITAHKKSFDERTSLILTYQLLKAIAFMHSKNMFHRDIKPENCMVDKKTFTLKLCDFGSTRGVTNSSSPYTEYVSTRWYRAPECILTSGSYGPEVDEWAVGCMLYELMTTKPLFPGKHEIDQIARIHRLLGSPSREVLAQFRKNPNTQISFAFPAQRSADMRSLLPKASSETIDLLAHLLIYDPSHRISAEDALKMPCFAKIRQFEELWENSSKQIPFPLAFLNNSLPSAIHKNISNDLSSIPNTSNTTTHSSATHSISANNSSLANNSLANNSSLANNVSASGTGKTTMYVQPKPEYVAPIAKITTFGSEQPPYQPIVPVPTTNTSTNSTSNTSNNSNASYNSYTSTNSTNLNIVKNNNSNKSYNSENSYLENTYNPYSTHSSNISNSNNDDYQEKSQTEYAPVIAPKKYQPPQLSKATFGQPQPTIFAQAPPVAASKPQPYIKKPLGGISKGPLEHNLLAESRKRAAARIQAYNQKKLIQATVAKKQQPFHGAAFQFAAAKIQGGFQKPRPELVQPRLPKIIL</sequence>
<name>A0A1J4J467_9EUKA</name>
<keyword evidence="8" id="KW-0966">Cell projection</keyword>
<evidence type="ECO:0000256" key="1">
    <source>
        <dbReference type="ARBA" id="ARBA00022527"/>
    </source>
</evidence>
<dbReference type="GeneID" id="94847468"/>
<dbReference type="PROSITE" id="PS00108">
    <property type="entry name" value="PROTEIN_KINASE_ST"/>
    <property type="match status" value="1"/>
</dbReference>
<feature type="binding site" evidence="6">
    <location>
        <position position="84"/>
    </location>
    <ligand>
        <name>ATP</name>
        <dbReference type="ChEBI" id="CHEBI:30616"/>
    </ligand>
</feature>
<accession>A0A1J4J467</accession>
<evidence type="ECO:0000256" key="3">
    <source>
        <dbReference type="ARBA" id="ARBA00022741"/>
    </source>
</evidence>
<dbReference type="SMART" id="SM00220">
    <property type="entry name" value="S_TKc"/>
    <property type="match status" value="1"/>
</dbReference>
<comment type="caution">
    <text evidence="8">The sequence shown here is derived from an EMBL/GenBank/DDBJ whole genome shotgun (WGS) entry which is preliminary data.</text>
</comment>
<evidence type="ECO:0000256" key="4">
    <source>
        <dbReference type="ARBA" id="ARBA00022777"/>
    </source>
</evidence>
<dbReference type="InterPro" id="IPR008271">
    <property type="entry name" value="Ser/Thr_kinase_AS"/>
</dbReference>
<keyword evidence="9" id="KW-1185">Reference proteome</keyword>
<dbReference type="Proteomes" id="UP000179807">
    <property type="component" value="Unassembled WGS sequence"/>
</dbReference>
<dbReference type="VEuPathDB" id="TrichDB:TRFO_39642"/>
<keyword evidence="5 6" id="KW-0067">ATP-binding</keyword>
<keyword evidence="4" id="KW-0418">Kinase</keyword>
<dbReference type="PROSITE" id="PS00107">
    <property type="entry name" value="PROTEIN_KINASE_ATP"/>
    <property type="match status" value="1"/>
</dbReference>
<gene>
    <name evidence="8" type="ORF">TRFO_39642</name>
</gene>
<keyword evidence="8" id="KW-0282">Flagellum</keyword>
<keyword evidence="8" id="KW-0969">Cilium</keyword>
<evidence type="ECO:0000259" key="7">
    <source>
        <dbReference type="PROSITE" id="PS50011"/>
    </source>
</evidence>
<dbReference type="Gene3D" id="3.30.200.20">
    <property type="entry name" value="Phosphorylase Kinase, domain 1"/>
    <property type="match status" value="1"/>
</dbReference>
<keyword evidence="1" id="KW-0723">Serine/threonine-protein kinase</keyword>
<evidence type="ECO:0000256" key="5">
    <source>
        <dbReference type="ARBA" id="ARBA00022840"/>
    </source>
</evidence>
<dbReference type="Pfam" id="PF00069">
    <property type="entry name" value="Pkinase"/>
    <property type="match status" value="1"/>
</dbReference>
<evidence type="ECO:0000313" key="9">
    <source>
        <dbReference type="Proteomes" id="UP000179807"/>
    </source>
</evidence>
<dbReference type="InterPro" id="IPR017441">
    <property type="entry name" value="Protein_kinase_ATP_BS"/>
</dbReference>
<dbReference type="FunFam" id="1.10.510.10:FF:000624">
    <property type="entry name" value="Mitogen-activated protein kinase"/>
    <property type="match status" value="1"/>
</dbReference>
<dbReference type="AlphaFoldDB" id="A0A1J4J467"/>
<protein>
    <submittedName>
        <fullName evidence="8">Long flagella protein lf4</fullName>
    </submittedName>
</protein>
<dbReference type="InterPro" id="IPR050117">
    <property type="entry name" value="MAPK"/>
</dbReference>
<dbReference type="GO" id="GO:0004674">
    <property type="term" value="F:protein serine/threonine kinase activity"/>
    <property type="evidence" value="ECO:0007669"/>
    <property type="project" value="UniProtKB-KW"/>
</dbReference>
<keyword evidence="2" id="KW-0808">Transferase</keyword>
<proteinExistence type="predicted"/>
<dbReference type="InterPro" id="IPR011009">
    <property type="entry name" value="Kinase-like_dom_sf"/>
</dbReference>
<dbReference type="PROSITE" id="PS50011">
    <property type="entry name" value="PROTEIN_KINASE_DOM"/>
    <property type="match status" value="1"/>
</dbReference>
<dbReference type="SUPFAM" id="SSF56112">
    <property type="entry name" value="Protein kinase-like (PK-like)"/>
    <property type="match status" value="1"/>
</dbReference>